<proteinExistence type="predicted"/>
<dbReference type="AlphaFoldDB" id="A0AA91PCY5"/>
<comment type="caution">
    <text evidence="1">The sequence shown here is derived from an EMBL/GenBank/DDBJ whole genome shotgun (WGS) entry which is preliminary data.</text>
</comment>
<dbReference type="Proteomes" id="UP000193577">
    <property type="component" value="Unassembled WGS sequence"/>
</dbReference>
<gene>
    <name evidence="1" type="ORF">B8W67_13700</name>
</gene>
<evidence type="ECO:0000313" key="1">
    <source>
        <dbReference type="EMBL" id="OSC32803.1"/>
    </source>
</evidence>
<keyword evidence="2" id="KW-1185">Reference proteome</keyword>
<evidence type="ECO:0000313" key="2">
    <source>
        <dbReference type="Proteomes" id="UP000193577"/>
    </source>
</evidence>
<sequence>MISENRYWPIQDWRKDALMGDTVWVLKIDHRHGTDATVHKTKQGAEEALLAYVHEWWDEAATRIGADIPAEPPADSSAAIDMYFATQGDEFFEIDETSVS</sequence>
<dbReference type="EMBL" id="NCXO01000032">
    <property type="protein sequence ID" value="OSC32803.1"/>
    <property type="molecule type" value="Genomic_DNA"/>
</dbReference>
<name>A0AA91PCY5_9MYCO</name>
<organism evidence="1 2">
    <name type="scientific">Mycolicibacillus koreensis</name>
    <dbReference type="NCBI Taxonomy" id="1069220"/>
    <lineage>
        <taxon>Bacteria</taxon>
        <taxon>Bacillati</taxon>
        <taxon>Actinomycetota</taxon>
        <taxon>Actinomycetes</taxon>
        <taxon>Mycobacteriales</taxon>
        <taxon>Mycobacteriaceae</taxon>
        <taxon>Mycolicibacillus</taxon>
    </lineage>
</organism>
<accession>A0AA91PCY5</accession>
<protein>
    <submittedName>
        <fullName evidence="1">Uncharacterized protein</fullName>
    </submittedName>
</protein>
<reference evidence="1 2" key="1">
    <citation type="submission" date="2017-04" db="EMBL/GenBank/DDBJ databases">
        <title>The new phylogeny of genus Mycobacterium.</title>
        <authorList>
            <person name="Tortoli E."/>
            <person name="Trovato A."/>
            <person name="Cirillo D.M."/>
        </authorList>
    </citation>
    <scope>NUCLEOTIDE SEQUENCE [LARGE SCALE GENOMIC DNA]</scope>
    <source>
        <strain evidence="1 2">KCTC 19819</strain>
    </source>
</reference>